<protein>
    <submittedName>
        <fullName evidence="2">Uncharacterized protein</fullName>
    </submittedName>
</protein>
<keyword evidence="3" id="KW-1185">Reference proteome</keyword>
<gene>
    <name evidence="2" type="ORF">NC797_13795</name>
</gene>
<evidence type="ECO:0000313" key="3">
    <source>
        <dbReference type="Proteomes" id="UP001145050"/>
    </source>
</evidence>
<comment type="caution">
    <text evidence="2">The sequence shown here is derived from an EMBL/GenBank/DDBJ whole genome shotgun (WGS) entry which is preliminary data.</text>
</comment>
<evidence type="ECO:0000256" key="1">
    <source>
        <dbReference type="SAM" id="MobiDB-lite"/>
    </source>
</evidence>
<feature type="compositionally biased region" description="Polar residues" evidence="1">
    <location>
        <begin position="21"/>
        <end position="49"/>
    </location>
</feature>
<feature type="region of interest" description="Disordered" evidence="1">
    <location>
        <begin position="21"/>
        <end position="69"/>
    </location>
</feature>
<accession>A0A9X4API4</accession>
<dbReference type="EMBL" id="JAMQKB010000017">
    <property type="protein sequence ID" value="MDC3425575.1"/>
    <property type="molecule type" value="Genomic_DNA"/>
</dbReference>
<organism evidence="2 3">
    <name type="scientific">Terrihalobacillus insolitus</name>
    <dbReference type="NCBI Taxonomy" id="2950438"/>
    <lineage>
        <taxon>Bacteria</taxon>
        <taxon>Bacillati</taxon>
        <taxon>Bacillota</taxon>
        <taxon>Bacilli</taxon>
        <taxon>Bacillales</taxon>
        <taxon>Bacillaceae</taxon>
        <taxon>Terrihalobacillus</taxon>
    </lineage>
</organism>
<proteinExistence type="predicted"/>
<feature type="compositionally biased region" description="Basic and acidic residues" evidence="1">
    <location>
        <begin position="58"/>
        <end position="69"/>
    </location>
</feature>
<dbReference type="AlphaFoldDB" id="A0A9X4API4"/>
<dbReference type="RefSeq" id="WP_272437391.1">
    <property type="nucleotide sequence ID" value="NZ_JAMQKB010000017.1"/>
</dbReference>
<reference evidence="2" key="1">
    <citation type="submission" date="2022-06" db="EMBL/GenBank/DDBJ databases">
        <title>Aquibacillus sp. a new bacterium isolated from soil saline samples.</title>
        <authorList>
            <person name="Galisteo C."/>
            <person name="De La Haba R."/>
            <person name="Sanchez-Porro C."/>
            <person name="Ventosa A."/>
        </authorList>
    </citation>
    <scope>NUCLEOTIDE SEQUENCE</scope>
    <source>
        <strain evidence="2">3ASR75-11</strain>
    </source>
</reference>
<name>A0A9X4API4_9BACI</name>
<dbReference type="Proteomes" id="UP001145050">
    <property type="component" value="Unassembled WGS sequence"/>
</dbReference>
<evidence type="ECO:0000313" key="2">
    <source>
        <dbReference type="EMBL" id="MDC3425575.1"/>
    </source>
</evidence>
<sequence length="69" mass="7597">MSKIRYNSIKVGAIQNNSGLFYGSNRQSKWNSTSRTSEGFGSIDGTSNTVKRKTSIVRHQDKGENGLDS</sequence>